<keyword evidence="2" id="KW-1185">Reference proteome</keyword>
<dbReference type="RefSeq" id="WP_394473400.1">
    <property type="nucleotide sequence ID" value="NZ_JBIGHY010000022.1"/>
</dbReference>
<evidence type="ECO:0000313" key="2">
    <source>
        <dbReference type="Proteomes" id="UP001606300"/>
    </source>
</evidence>
<dbReference type="EMBL" id="JBIGHY010000022">
    <property type="protein sequence ID" value="MFG6417342.1"/>
    <property type="molecule type" value="Genomic_DNA"/>
</dbReference>
<dbReference type="Proteomes" id="UP001606300">
    <property type="component" value="Unassembled WGS sequence"/>
</dbReference>
<protein>
    <submittedName>
        <fullName evidence="1">Uncharacterized protein</fullName>
    </submittedName>
</protein>
<name>A0ABW7EV13_9BURK</name>
<organism evidence="1 2">
    <name type="scientific">Pelomonas dachongensis</name>
    <dbReference type="NCBI Taxonomy" id="3299029"/>
    <lineage>
        <taxon>Bacteria</taxon>
        <taxon>Pseudomonadati</taxon>
        <taxon>Pseudomonadota</taxon>
        <taxon>Betaproteobacteria</taxon>
        <taxon>Burkholderiales</taxon>
        <taxon>Sphaerotilaceae</taxon>
        <taxon>Roseateles</taxon>
    </lineage>
</organism>
<comment type="caution">
    <text evidence="1">The sequence shown here is derived from an EMBL/GenBank/DDBJ whole genome shotgun (WGS) entry which is preliminary data.</text>
</comment>
<proteinExistence type="predicted"/>
<accession>A0ABW7EV13</accession>
<sequence length="133" mass="14996">MPATPSLPPASRSRFAELPTLISTFFESLSEEPLARLYRSFGRIWLDSGDLALRLSFGPPWDRSAHAWMYEEPSAGKWVYASLEMDTHEDHPWDEDGFPTDWVPNAAWTRALLLAAADDIADDLLRAAESDDE</sequence>
<gene>
    <name evidence="1" type="ORF">ACG02S_25960</name>
</gene>
<evidence type="ECO:0000313" key="1">
    <source>
        <dbReference type="EMBL" id="MFG6417342.1"/>
    </source>
</evidence>
<reference evidence="1 2" key="1">
    <citation type="submission" date="2024-09" db="EMBL/GenBank/DDBJ databases">
        <title>Novel species of the genus Pelomonas and Roseateles isolated from streams.</title>
        <authorList>
            <person name="Lu H."/>
        </authorList>
    </citation>
    <scope>NUCLEOTIDE SEQUENCE [LARGE SCALE GENOMIC DNA]</scope>
    <source>
        <strain evidence="1 2">DC23W</strain>
    </source>
</reference>